<keyword evidence="3" id="KW-1185">Reference proteome</keyword>
<accession>A0A9W7T053</accession>
<name>A0A9W7T053_9PEZI</name>
<reference evidence="2 3" key="1">
    <citation type="journal article" date="2018" name="IMA Fungus">
        <title>IMA Genome-F 10: Nine draft genome sequences of Claviceps purpurea s.lat., including C. arundinis, C. humidiphila, and C. cf. spartinae, pseudomolecules for the pitch canker pathogen Fusarium circinatum, draft genome of Davidsoniella eucalypti, Grosmannia galeiformis, Quambalaria eucalypti, and Teratosphaeria destructans.</title>
        <authorList>
            <person name="Wingfield B.D."/>
            <person name="Liu M."/>
            <person name="Nguyen H.D."/>
            <person name="Lane F.A."/>
            <person name="Morgan S.W."/>
            <person name="De Vos L."/>
            <person name="Wilken P.M."/>
            <person name="Duong T.A."/>
            <person name="Aylward J."/>
            <person name="Coetzee M.P."/>
            <person name="Dadej K."/>
            <person name="De Beer Z.W."/>
            <person name="Findlay W."/>
            <person name="Havenga M."/>
            <person name="Kolarik M."/>
            <person name="Menzies J.G."/>
            <person name="Naidoo K."/>
            <person name="Pochopski O."/>
            <person name="Shoukouhi P."/>
            <person name="Santana Q.C."/>
            <person name="Seifert K.A."/>
            <person name="Soal N."/>
            <person name="Steenkamp E.T."/>
            <person name="Tatham C.T."/>
            <person name="van der Nest M.A."/>
            <person name="Wingfield M.J."/>
        </authorList>
    </citation>
    <scope>NUCLEOTIDE SEQUENCE [LARGE SCALE GENOMIC DNA]</scope>
    <source>
        <strain evidence="2">CMW44962</strain>
    </source>
</reference>
<dbReference type="OrthoDB" id="10295426at2759"/>
<evidence type="ECO:0000313" key="3">
    <source>
        <dbReference type="Proteomes" id="UP001138500"/>
    </source>
</evidence>
<evidence type="ECO:0000313" key="2">
    <source>
        <dbReference type="EMBL" id="KAH9844783.1"/>
    </source>
</evidence>
<protein>
    <submittedName>
        <fullName evidence="2">Uncharacterized protein</fullName>
    </submittedName>
</protein>
<proteinExistence type="predicted"/>
<reference evidence="2 3" key="2">
    <citation type="journal article" date="2021" name="Curr. Genet.">
        <title>Genetic response to nitrogen starvation in the aggressive Eucalyptus foliar pathogen Teratosphaeria destructans.</title>
        <authorList>
            <person name="Havenga M."/>
            <person name="Wingfield B.D."/>
            <person name="Wingfield M.J."/>
            <person name="Dreyer L.L."/>
            <person name="Roets F."/>
            <person name="Aylward J."/>
        </authorList>
    </citation>
    <scope>NUCLEOTIDE SEQUENCE [LARGE SCALE GENOMIC DNA]</scope>
    <source>
        <strain evidence="2">CMW44962</strain>
    </source>
</reference>
<evidence type="ECO:0000256" key="1">
    <source>
        <dbReference type="SAM" id="MobiDB-lite"/>
    </source>
</evidence>
<gene>
    <name evidence="2" type="ORF">Tdes44962_MAKER01330</name>
</gene>
<organism evidence="2 3">
    <name type="scientific">Teratosphaeria destructans</name>
    <dbReference type="NCBI Taxonomy" id="418781"/>
    <lineage>
        <taxon>Eukaryota</taxon>
        <taxon>Fungi</taxon>
        <taxon>Dikarya</taxon>
        <taxon>Ascomycota</taxon>
        <taxon>Pezizomycotina</taxon>
        <taxon>Dothideomycetes</taxon>
        <taxon>Dothideomycetidae</taxon>
        <taxon>Mycosphaerellales</taxon>
        <taxon>Teratosphaeriaceae</taxon>
        <taxon>Teratosphaeria</taxon>
    </lineage>
</organism>
<feature type="region of interest" description="Disordered" evidence="1">
    <location>
        <begin position="433"/>
        <end position="460"/>
    </location>
</feature>
<dbReference type="EMBL" id="RIBY02000224">
    <property type="protein sequence ID" value="KAH9844783.1"/>
    <property type="molecule type" value="Genomic_DNA"/>
</dbReference>
<comment type="caution">
    <text evidence="2">The sequence shown here is derived from an EMBL/GenBank/DDBJ whole genome shotgun (WGS) entry which is preliminary data.</text>
</comment>
<sequence length="460" mass="51998">MPTHTPLFNRVEVDELLINMKMPVGLCDLDNDVHRLLARDKFKPEFDYEAFLPVFRALTLIFETESIKRYILAVFFSKHEQFPDPKSPNGRYFRMCLSQGPLTAQDHTMAEECLLHLANAFSGVEVTHLPSGMLGATIPTESVCVASGWMMPPKGARMPGKSSSIQISARHYWHIVQTYRGALEMKARANRPQQQYPMRLMRLYLRTLALLIHEFGHFCQDARMECSTDPERALNGRAICEAGCDLETLVFGGVIQRWDYGRGSDDRFRLIEWPSDLIKAAYLHHNAKIWVDTEQAPREPGVSMHWAIPDSWIVRLFLRSSWAKRDGGEALLRPPKILGLQTAGPVCVCRIHPQENLLRADTGRPVDWSEVTQPIRTRLIKRKNPQCKVGVEPERAATSASVPLGFARHVDGTVVEEAFRAKLSQIVAQQEADLAEQGKGLAPKEERRSTHVGSSDCKTH</sequence>
<dbReference type="AlphaFoldDB" id="A0A9W7T053"/>
<dbReference type="Proteomes" id="UP001138500">
    <property type="component" value="Unassembled WGS sequence"/>
</dbReference>